<feature type="site" description="Transition state stabilizer" evidence="9">
    <location>
        <position position="236"/>
    </location>
</feature>
<comment type="pathway">
    <text evidence="9">Metabolic intermediate biosynthesis; acetyl-CoA biosynthesis; acetyl-CoA from acetate: step 1/2.</text>
</comment>
<dbReference type="PANTHER" id="PTHR21060">
    <property type="entry name" value="ACETATE KINASE"/>
    <property type="match status" value="1"/>
</dbReference>
<dbReference type="STRING" id="321267.SHM7688_02872"/>
<keyword evidence="2 9" id="KW-0963">Cytoplasm</keyword>
<gene>
    <name evidence="9 11" type="primary">ackA</name>
    <name evidence="11" type="ORF">SHM7688_02872</name>
</gene>
<accession>A0A0P1ESA2</accession>
<keyword evidence="4 9" id="KW-0479">Metal-binding</keyword>
<dbReference type="InterPro" id="IPR004372">
    <property type="entry name" value="Ac/propionate_kinase"/>
</dbReference>
<dbReference type="EC" id="2.7.2.1" evidence="9"/>
<dbReference type="GO" id="GO:0006085">
    <property type="term" value="P:acetyl-CoA biosynthetic process"/>
    <property type="evidence" value="ECO:0007669"/>
    <property type="project" value="UniProtKB-UniRule"/>
</dbReference>
<feature type="binding site" evidence="9">
    <location>
        <position position="374"/>
    </location>
    <ligand>
        <name>Mg(2+)</name>
        <dbReference type="ChEBI" id="CHEBI:18420"/>
    </ligand>
</feature>
<evidence type="ECO:0000256" key="2">
    <source>
        <dbReference type="ARBA" id="ARBA00022490"/>
    </source>
</evidence>
<name>A0A0P1ESA2_9RHOB</name>
<dbReference type="InterPro" id="IPR043129">
    <property type="entry name" value="ATPase_NBD"/>
</dbReference>
<dbReference type="PANTHER" id="PTHR21060:SF21">
    <property type="entry name" value="ACETATE KINASE"/>
    <property type="match status" value="1"/>
</dbReference>
<evidence type="ECO:0000256" key="7">
    <source>
        <dbReference type="ARBA" id="ARBA00022840"/>
    </source>
</evidence>
<dbReference type="GO" id="GO:0000287">
    <property type="term" value="F:magnesium ion binding"/>
    <property type="evidence" value="ECO:0007669"/>
    <property type="project" value="UniProtKB-UniRule"/>
</dbReference>
<evidence type="ECO:0000256" key="10">
    <source>
        <dbReference type="RuleBase" id="RU003835"/>
    </source>
</evidence>
<evidence type="ECO:0000256" key="9">
    <source>
        <dbReference type="HAMAP-Rule" id="MF_00020"/>
    </source>
</evidence>
<keyword evidence="8 9" id="KW-0460">Magnesium</keyword>
<dbReference type="AlphaFoldDB" id="A0A0P1ESA2"/>
<keyword evidence="7 9" id="KW-0067">ATP-binding</keyword>
<evidence type="ECO:0000256" key="1">
    <source>
        <dbReference type="ARBA" id="ARBA00008748"/>
    </source>
</evidence>
<feature type="binding site" evidence="9">
    <location>
        <begin position="278"/>
        <end position="280"/>
    </location>
    <ligand>
        <name>ATP</name>
        <dbReference type="ChEBI" id="CHEBI:30616"/>
    </ligand>
</feature>
<feature type="active site" description="Proton donor/acceptor" evidence="9">
    <location>
        <position position="146"/>
    </location>
</feature>
<dbReference type="PRINTS" id="PR00471">
    <property type="entry name" value="ACETATEKNASE"/>
</dbReference>
<dbReference type="Gene3D" id="3.30.420.40">
    <property type="match status" value="2"/>
</dbReference>
<evidence type="ECO:0000313" key="11">
    <source>
        <dbReference type="EMBL" id="CUH53418.1"/>
    </source>
</evidence>
<evidence type="ECO:0000313" key="12">
    <source>
        <dbReference type="Proteomes" id="UP000054823"/>
    </source>
</evidence>
<dbReference type="Pfam" id="PF00871">
    <property type="entry name" value="Acetate_kinase"/>
    <property type="match status" value="1"/>
</dbReference>
<dbReference type="GO" id="GO:0005829">
    <property type="term" value="C:cytosol"/>
    <property type="evidence" value="ECO:0007669"/>
    <property type="project" value="TreeGrafter"/>
</dbReference>
<comment type="catalytic activity">
    <reaction evidence="9">
        <text>acetate + ATP = acetyl phosphate + ADP</text>
        <dbReference type="Rhea" id="RHEA:11352"/>
        <dbReference type="ChEBI" id="CHEBI:22191"/>
        <dbReference type="ChEBI" id="CHEBI:30089"/>
        <dbReference type="ChEBI" id="CHEBI:30616"/>
        <dbReference type="ChEBI" id="CHEBI:456216"/>
        <dbReference type="EC" id="2.7.2.1"/>
    </reaction>
</comment>
<comment type="subcellular location">
    <subcellularLocation>
        <location evidence="9">Cytoplasm</location>
    </subcellularLocation>
</comment>
<evidence type="ECO:0000256" key="4">
    <source>
        <dbReference type="ARBA" id="ARBA00022723"/>
    </source>
</evidence>
<evidence type="ECO:0000256" key="6">
    <source>
        <dbReference type="ARBA" id="ARBA00022777"/>
    </source>
</evidence>
<comment type="cofactor">
    <cofactor evidence="9">
        <name>Mg(2+)</name>
        <dbReference type="ChEBI" id="CHEBI:18420"/>
    </cofactor>
    <cofactor evidence="9">
        <name>Mn(2+)</name>
        <dbReference type="ChEBI" id="CHEBI:29035"/>
    </cofactor>
    <text evidence="9">Mg(2+). Can also accept Mn(2+).</text>
</comment>
<feature type="binding site" evidence="9">
    <location>
        <position position="14"/>
    </location>
    <ligand>
        <name>Mg(2+)</name>
        <dbReference type="ChEBI" id="CHEBI:18420"/>
    </ligand>
</feature>
<feature type="site" description="Transition state stabilizer" evidence="9">
    <location>
        <position position="177"/>
    </location>
</feature>
<dbReference type="PIRSF" id="PIRSF000722">
    <property type="entry name" value="Acetate_prop_kin"/>
    <property type="match status" value="1"/>
</dbReference>
<keyword evidence="12" id="KW-1185">Reference proteome</keyword>
<dbReference type="UniPathway" id="UPA00340">
    <property type="reaction ID" value="UER00458"/>
</dbReference>
<dbReference type="InterPro" id="IPR000890">
    <property type="entry name" value="Aliphatic_acid_kin_short-chain"/>
</dbReference>
<dbReference type="RefSeq" id="WP_058240578.1">
    <property type="nucleotide sequence ID" value="NZ_CYPW01000027.1"/>
</dbReference>
<dbReference type="HAMAP" id="MF_00020">
    <property type="entry name" value="Acetate_kinase"/>
    <property type="match status" value="1"/>
</dbReference>
<proteinExistence type="inferred from homology"/>
<keyword evidence="6 9" id="KW-0418">Kinase</keyword>
<dbReference type="GO" id="GO:0005524">
    <property type="term" value="F:ATP binding"/>
    <property type="evidence" value="ECO:0007669"/>
    <property type="project" value="UniProtKB-KW"/>
</dbReference>
<sequence length="388" mass="41019">MSSLATEDAFLVLNAGSSSIKYAVYNTDLKILLNGQVDRIGMGPQFHGSGTDLPVPVAPEASHAEVLDWLLTHIEELSGPLRIVGAGHRVVHGGQEFAAPTRITDEVIAKLQALAPLAPGHQPHNLAGIAAVARRWPAIAQVACFDTAFHRTQPRVSQLFAIPRALSEDGVLRYGFHGLSYHYISTQLPHHLDTPNGKVIVAHLGNGASMCAMENRQSVATTMGYTALDGLVMGRRCGELDPGVIFHLLRDRGMSVAEIETMLGTKSGLLGVSDLSSDMRDLLASDSPAAAEAVELFVYQACKKIGALAATLGGLDAIVFTGGIGENAAPIRARILEGCAWLGADLDPVANAAAVSRITTKESRLAAHVIPTDEEGIIAGETQRLIAR</sequence>
<dbReference type="GO" id="GO:0006083">
    <property type="term" value="P:acetate metabolic process"/>
    <property type="evidence" value="ECO:0007669"/>
    <property type="project" value="TreeGrafter"/>
</dbReference>
<protein>
    <recommendedName>
        <fullName evidence="9">Acetate kinase</fullName>
        <ecNumber evidence="9">2.7.2.1</ecNumber>
    </recommendedName>
    <alternativeName>
        <fullName evidence="9">Acetokinase</fullName>
    </alternativeName>
</protein>
<comment type="similarity">
    <text evidence="1 9 10">Belongs to the acetokinase family.</text>
</comment>
<dbReference type="SUPFAM" id="SSF53067">
    <property type="entry name" value="Actin-like ATPase domain"/>
    <property type="match status" value="2"/>
</dbReference>
<keyword evidence="5 9" id="KW-0547">Nucleotide-binding</keyword>
<keyword evidence="3 9" id="KW-0808">Transferase</keyword>
<feature type="binding site" evidence="9">
    <location>
        <begin position="203"/>
        <end position="207"/>
    </location>
    <ligand>
        <name>ATP</name>
        <dbReference type="ChEBI" id="CHEBI:30616"/>
    </ligand>
</feature>
<dbReference type="Proteomes" id="UP000054823">
    <property type="component" value="Unassembled WGS sequence"/>
</dbReference>
<dbReference type="InterPro" id="IPR023865">
    <property type="entry name" value="Aliphatic_acid_kinase_CS"/>
</dbReference>
<reference evidence="11 12" key="1">
    <citation type="submission" date="2015-09" db="EMBL/GenBank/DDBJ databases">
        <authorList>
            <consortium name="Swine Surveillance"/>
        </authorList>
    </citation>
    <scope>NUCLEOTIDE SEQUENCE [LARGE SCALE GENOMIC DNA]</scope>
    <source>
        <strain evidence="11 12">CECT 7688</strain>
    </source>
</reference>
<comment type="subunit">
    <text evidence="9">Homodimer.</text>
</comment>
<evidence type="ECO:0000256" key="5">
    <source>
        <dbReference type="ARBA" id="ARBA00022741"/>
    </source>
</evidence>
<dbReference type="EMBL" id="CYPW01000027">
    <property type="protein sequence ID" value="CUH53418.1"/>
    <property type="molecule type" value="Genomic_DNA"/>
</dbReference>
<dbReference type="GO" id="GO:0008776">
    <property type="term" value="F:acetate kinase activity"/>
    <property type="evidence" value="ECO:0007669"/>
    <property type="project" value="UniProtKB-UniRule"/>
</dbReference>
<evidence type="ECO:0000256" key="3">
    <source>
        <dbReference type="ARBA" id="ARBA00022679"/>
    </source>
</evidence>
<dbReference type="NCBIfam" id="TIGR00016">
    <property type="entry name" value="ackA"/>
    <property type="match status" value="1"/>
</dbReference>
<organism evidence="11 12">
    <name type="scientific">Shimia marina</name>
    <dbReference type="NCBI Taxonomy" id="321267"/>
    <lineage>
        <taxon>Bacteria</taxon>
        <taxon>Pseudomonadati</taxon>
        <taxon>Pseudomonadota</taxon>
        <taxon>Alphaproteobacteria</taxon>
        <taxon>Rhodobacterales</taxon>
        <taxon>Roseobacteraceae</taxon>
    </lineage>
</organism>
<dbReference type="OrthoDB" id="9802453at2"/>
<dbReference type="PROSITE" id="PS01075">
    <property type="entry name" value="ACETATE_KINASE_1"/>
    <property type="match status" value="1"/>
</dbReference>
<feature type="binding site" evidence="9">
    <location>
        <begin position="323"/>
        <end position="327"/>
    </location>
    <ligand>
        <name>ATP</name>
        <dbReference type="ChEBI" id="CHEBI:30616"/>
    </ligand>
</feature>
<feature type="binding site" evidence="9">
    <location>
        <position position="21"/>
    </location>
    <ligand>
        <name>ATP</name>
        <dbReference type="ChEBI" id="CHEBI:30616"/>
    </ligand>
</feature>
<feature type="binding site" evidence="9">
    <location>
        <position position="89"/>
    </location>
    <ligand>
        <name>substrate</name>
    </ligand>
</feature>
<evidence type="ECO:0000256" key="8">
    <source>
        <dbReference type="ARBA" id="ARBA00022842"/>
    </source>
</evidence>
<comment type="function">
    <text evidence="9">Catalyzes the formation of acetyl phosphate from acetate and ATP. Can also catalyze the reverse reaction.</text>
</comment>